<name>A0A5C3QAQ2_9AGAR</name>
<dbReference type="EMBL" id="ML178849">
    <property type="protein sequence ID" value="TFK97278.1"/>
    <property type="molecule type" value="Genomic_DNA"/>
</dbReference>
<evidence type="ECO:0000313" key="3">
    <source>
        <dbReference type="Proteomes" id="UP000305067"/>
    </source>
</evidence>
<keyword evidence="3" id="KW-1185">Reference proteome</keyword>
<feature type="region of interest" description="Disordered" evidence="1">
    <location>
        <begin position="31"/>
        <end position="74"/>
    </location>
</feature>
<dbReference type="Proteomes" id="UP000305067">
    <property type="component" value="Unassembled WGS sequence"/>
</dbReference>
<feature type="compositionally biased region" description="Low complexity" evidence="1">
    <location>
        <begin position="32"/>
        <end position="74"/>
    </location>
</feature>
<organism evidence="2 3">
    <name type="scientific">Pterulicium gracile</name>
    <dbReference type="NCBI Taxonomy" id="1884261"/>
    <lineage>
        <taxon>Eukaryota</taxon>
        <taxon>Fungi</taxon>
        <taxon>Dikarya</taxon>
        <taxon>Basidiomycota</taxon>
        <taxon>Agaricomycotina</taxon>
        <taxon>Agaricomycetes</taxon>
        <taxon>Agaricomycetidae</taxon>
        <taxon>Agaricales</taxon>
        <taxon>Pleurotineae</taxon>
        <taxon>Pterulaceae</taxon>
        <taxon>Pterulicium</taxon>
    </lineage>
</organism>
<evidence type="ECO:0000313" key="2">
    <source>
        <dbReference type="EMBL" id="TFK97278.1"/>
    </source>
</evidence>
<accession>A0A5C3QAQ2</accession>
<reference evidence="2 3" key="1">
    <citation type="journal article" date="2019" name="Nat. Ecol. Evol.">
        <title>Megaphylogeny resolves global patterns of mushroom evolution.</title>
        <authorList>
            <person name="Varga T."/>
            <person name="Krizsan K."/>
            <person name="Foldi C."/>
            <person name="Dima B."/>
            <person name="Sanchez-Garcia M."/>
            <person name="Sanchez-Ramirez S."/>
            <person name="Szollosi G.J."/>
            <person name="Szarkandi J.G."/>
            <person name="Papp V."/>
            <person name="Albert L."/>
            <person name="Andreopoulos W."/>
            <person name="Angelini C."/>
            <person name="Antonin V."/>
            <person name="Barry K.W."/>
            <person name="Bougher N.L."/>
            <person name="Buchanan P."/>
            <person name="Buyck B."/>
            <person name="Bense V."/>
            <person name="Catcheside P."/>
            <person name="Chovatia M."/>
            <person name="Cooper J."/>
            <person name="Damon W."/>
            <person name="Desjardin D."/>
            <person name="Finy P."/>
            <person name="Geml J."/>
            <person name="Haridas S."/>
            <person name="Hughes K."/>
            <person name="Justo A."/>
            <person name="Karasinski D."/>
            <person name="Kautmanova I."/>
            <person name="Kiss B."/>
            <person name="Kocsube S."/>
            <person name="Kotiranta H."/>
            <person name="LaButti K.M."/>
            <person name="Lechner B.E."/>
            <person name="Liimatainen K."/>
            <person name="Lipzen A."/>
            <person name="Lukacs Z."/>
            <person name="Mihaltcheva S."/>
            <person name="Morgado L.N."/>
            <person name="Niskanen T."/>
            <person name="Noordeloos M.E."/>
            <person name="Ohm R.A."/>
            <person name="Ortiz-Santana B."/>
            <person name="Ovrebo C."/>
            <person name="Racz N."/>
            <person name="Riley R."/>
            <person name="Savchenko A."/>
            <person name="Shiryaev A."/>
            <person name="Soop K."/>
            <person name="Spirin V."/>
            <person name="Szebenyi C."/>
            <person name="Tomsovsky M."/>
            <person name="Tulloss R.E."/>
            <person name="Uehling J."/>
            <person name="Grigoriev I.V."/>
            <person name="Vagvolgyi C."/>
            <person name="Papp T."/>
            <person name="Martin F.M."/>
            <person name="Miettinen O."/>
            <person name="Hibbett D.S."/>
            <person name="Nagy L.G."/>
        </authorList>
    </citation>
    <scope>NUCLEOTIDE SEQUENCE [LARGE SCALE GENOMIC DNA]</scope>
    <source>
        <strain evidence="2 3">CBS 309.79</strain>
    </source>
</reference>
<proteinExistence type="predicted"/>
<dbReference type="AlphaFoldDB" id="A0A5C3QAQ2"/>
<dbReference type="OrthoDB" id="3032292at2759"/>
<gene>
    <name evidence="2" type="ORF">BDV98DRAFT_585785</name>
</gene>
<protein>
    <submittedName>
        <fullName evidence="2">Uncharacterized protein</fullName>
    </submittedName>
</protein>
<sequence>MSSFAALSNFTSMDSTSELYVPVHRRASIDMTASDSSRSPSPTQSHSSKASSSSYSPMSLPTSLPSPSSPSLALPPTESRLPIYSIAQLLHLHRSPLSAISPAAREDIRAAVPEISMNRKQRKAREMREGPAAPVSVSAPVQVAPRAPLGPMHNHVRAAIPVRDEAMKRPNPTRRVPGATQRRVHAVKTRGRLGLGEVASWRRTGSVQAIST</sequence>
<evidence type="ECO:0000256" key="1">
    <source>
        <dbReference type="SAM" id="MobiDB-lite"/>
    </source>
</evidence>